<dbReference type="InterPro" id="IPR013083">
    <property type="entry name" value="Znf_RING/FYVE/PHD"/>
</dbReference>
<dbReference type="InterPro" id="IPR017907">
    <property type="entry name" value="Znf_RING_CS"/>
</dbReference>
<feature type="domain" description="Lon N-terminal" evidence="7">
    <location>
        <begin position="249"/>
        <end position="479"/>
    </location>
</feature>
<dbReference type="CDD" id="cd16514">
    <property type="entry name" value="RING-HC_LONFs_rpt2"/>
    <property type="match status" value="1"/>
</dbReference>
<evidence type="ECO:0000259" key="7">
    <source>
        <dbReference type="PROSITE" id="PS51787"/>
    </source>
</evidence>
<dbReference type="InterPro" id="IPR046336">
    <property type="entry name" value="Lon_prtase_N_sf"/>
</dbReference>
<name>A0AA43QHZ2_9LECA</name>
<dbReference type="Gene3D" id="2.30.130.40">
    <property type="entry name" value="LON domain-like"/>
    <property type="match status" value="1"/>
</dbReference>
<keyword evidence="3" id="KW-0862">Zinc</keyword>
<dbReference type="InterPro" id="IPR001841">
    <property type="entry name" value="Znf_RING"/>
</dbReference>
<dbReference type="AlphaFoldDB" id="A0AA43QHZ2"/>
<protein>
    <recommendedName>
        <fullName evidence="10">LON peptidase N-terminal domain and RING finger protein 1</fullName>
    </recommendedName>
</protein>
<dbReference type="PROSITE" id="PS00518">
    <property type="entry name" value="ZF_RING_1"/>
    <property type="match status" value="1"/>
</dbReference>
<evidence type="ECO:0000256" key="2">
    <source>
        <dbReference type="ARBA" id="ARBA00022771"/>
    </source>
</evidence>
<dbReference type="SUPFAM" id="SSF57850">
    <property type="entry name" value="RING/U-box"/>
    <property type="match status" value="1"/>
</dbReference>
<dbReference type="InterPro" id="IPR003111">
    <property type="entry name" value="Lon_prtase_N"/>
</dbReference>
<dbReference type="PROSITE" id="PS51787">
    <property type="entry name" value="LON_N"/>
    <property type="match status" value="1"/>
</dbReference>
<organism evidence="8 9">
    <name type="scientific">Ramalina farinacea</name>
    <dbReference type="NCBI Taxonomy" id="258253"/>
    <lineage>
        <taxon>Eukaryota</taxon>
        <taxon>Fungi</taxon>
        <taxon>Dikarya</taxon>
        <taxon>Ascomycota</taxon>
        <taxon>Pezizomycotina</taxon>
        <taxon>Lecanoromycetes</taxon>
        <taxon>OSLEUM clade</taxon>
        <taxon>Lecanoromycetidae</taxon>
        <taxon>Lecanorales</taxon>
        <taxon>Lecanorineae</taxon>
        <taxon>Ramalinaceae</taxon>
        <taxon>Ramalina</taxon>
    </lineage>
</organism>
<evidence type="ECO:0000313" key="8">
    <source>
        <dbReference type="EMBL" id="MDI1485979.1"/>
    </source>
</evidence>
<reference evidence="8" key="1">
    <citation type="journal article" date="2023" name="Genome Biol. Evol.">
        <title>First Whole Genome Sequence and Flow Cytometry Genome Size Data for the Lichen-Forming Fungus Ramalina farinacea (Ascomycota).</title>
        <authorList>
            <person name="Llewellyn T."/>
            <person name="Mian S."/>
            <person name="Hill R."/>
            <person name="Leitch I.J."/>
            <person name="Gaya E."/>
        </authorList>
    </citation>
    <scope>NUCLEOTIDE SEQUENCE</scope>
    <source>
        <strain evidence="8">LIQ254RAFAR</strain>
    </source>
</reference>
<comment type="caution">
    <text evidence="8">The sequence shown here is derived from an EMBL/GenBank/DDBJ whole genome shotgun (WGS) entry which is preliminary data.</text>
</comment>
<evidence type="ECO:0008006" key="10">
    <source>
        <dbReference type="Google" id="ProtNLM"/>
    </source>
</evidence>
<gene>
    <name evidence="8" type="ORF">OHK93_004168</name>
</gene>
<keyword evidence="9" id="KW-1185">Reference proteome</keyword>
<dbReference type="InterPro" id="IPR015947">
    <property type="entry name" value="PUA-like_sf"/>
</dbReference>
<feature type="compositionally biased region" description="Basic and acidic residues" evidence="5">
    <location>
        <begin position="538"/>
        <end position="548"/>
    </location>
</feature>
<dbReference type="SMART" id="SM00184">
    <property type="entry name" value="RING"/>
    <property type="match status" value="1"/>
</dbReference>
<dbReference type="Proteomes" id="UP001161017">
    <property type="component" value="Unassembled WGS sequence"/>
</dbReference>
<dbReference type="PANTHER" id="PTHR23327">
    <property type="entry name" value="RING FINGER PROTEIN 127"/>
    <property type="match status" value="1"/>
</dbReference>
<dbReference type="GO" id="GO:0061630">
    <property type="term" value="F:ubiquitin protein ligase activity"/>
    <property type="evidence" value="ECO:0007669"/>
    <property type="project" value="TreeGrafter"/>
</dbReference>
<dbReference type="Gene3D" id="3.30.40.10">
    <property type="entry name" value="Zinc/RING finger domain, C3HC4 (zinc finger)"/>
    <property type="match status" value="1"/>
</dbReference>
<keyword evidence="1" id="KW-0479">Metal-binding</keyword>
<dbReference type="PROSITE" id="PS50089">
    <property type="entry name" value="ZF_RING_2"/>
    <property type="match status" value="1"/>
</dbReference>
<evidence type="ECO:0000256" key="3">
    <source>
        <dbReference type="ARBA" id="ARBA00022833"/>
    </source>
</evidence>
<dbReference type="Pfam" id="PF02190">
    <property type="entry name" value="LON_substr_bdg"/>
    <property type="match status" value="1"/>
</dbReference>
<evidence type="ECO:0000256" key="4">
    <source>
        <dbReference type="PROSITE-ProRule" id="PRU00175"/>
    </source>
</evidence>
<evidence type="ECO:0000259" key="6">
    <source>
        <dbReference type="PROSITE" id="PS50089"/>
    </source>
</evidence>
<feature type="region of interest" description="Disordered" evidence="5">
    <location>
        <begin position="1"/>
        <end position="49"/>
    </location>
</feature>
<dbReference type="EMBL" id="JAPUFD010000002">
    <property type="protein sequence ID" value="MDI1485979.1"/>
    <property type="molecule type" value="Genomic_DNA"/>
</dbReference>
<feature type="domain" description="RING-type" evidence="6">
    <location>
        <begin position="170"/>
        <end position="208"/>
    </location>
</feature>
<evidence type="ECO:0000256" key="5">
    <source>
        <dbReference type="SAM" id="MobiDB-lite"/>
    </source>
</evidence>
<dbReference type="GO" id="GO:0008270">
    <property type="term" value="F:zinc ion binding"/>
    <property type="evidence" value="ECO:0007669"/>
    <property type="project" value="UniProtKB-KW"/>
</dbReference>
<dbReference type="PANTHER" id="PTHR23327:SF42">
    <property type="entry name" value="LON PEPTIDASE N-TERMINAL DOMAIN AND RING FINGER PROTEIN C14F5.10C"/>
    <property type="match status" value="1"/>
</dbReference>
<dbReference type="SUPFAM" id="SSF88697">
    <property type="entry name" value="PUA domain-like"/>
    <property type="match status" value="1"/>
</dbReference>
<keyword evidence="2 4" id="KW-0863">Zinc-finger</keyword>
<evidence type="ECO:0000313" key="9">
    <source>
        <dbReference type="Proteomes" id="UP001161017"/>
    </source>
</evidence>
<proteinExistence type="predicted"/>
<feature type="region of interest" description="Disordered" evidence="5">
    <location>
        <begin position="480"/>
        <end position="548"/>
    </location>
</feature>
<dbReference type="SMART" id="SM00464">
    <property type="entry name" value="LON"/>
    <property type="match status" value="1"/>
</dbReference>
<dbReference type="Gene3D" id="1.20.58.1480">
    <property type="match status" value="1"/>
</dbReference>
<accession>A0AA43QHZ2</accession>
<sequence>MSLHAGQEPAAAGTDTGFMARSHASDNPATGAFPPATSMKQQPPPVDPHSEARAIVRLIHQDVCLSKVLEKVSIEVARSRPLAIDTPTLLDERPHWRNIVDSSKDEKVPASRILNGGRLLATYTLAELGELKYDSEVAYQTMSPTLKTYEELDSDMLDRVKEATKVELDCQVCYALMLDPLTTACGHTFCRKCVARVQDHSTLCPICRRALGLPIGVHKVPGNQRLSKLLSTLCPDLLAARAEAAAQEEASMTGEKNVPFFVCTLAYPSMPTFLHVFEPRYRLMTRRAVESGDRKFGMLMYNKHRLPQGDMGITQFMNYGTMLHINSMQLMADGRSLIETQGVSRFRVKSWGMRDGYIVGEVDRIDDVSLAEEEAIEARERALPAAAANDIDAQVDRMPTVELLRIGTNFINRMRAASAPWLHSTYVANYGEMPDDPAVFPYWFATVLPISDEEKYRLLPTASVRERLKITAKWVKKIEAQRCSASPTPSETAVAEDDGAETPQQDPAAAVSHTPASSLPPPASPPAEHAGQTPHEASPQRERENTND</sequence>
<dbReference type="Pfam" id="PF13923">
    <property type="entry name" value="zf-C3HC4_2"/>
    <property type="match status" value="1"/>
</dbReference>
<evidence type="ECO:0000256" key="1">
    <source>
        <dbReference type="ARBA" id="ARBA00022723"/>
    </source>
</evidence>